<feature type="transmembrane region" description="Helical" evidence="2">
    <location>
        <begin position="328"/>
        <end position="352"/>
    </location>
</feature>
<dbReference type="AlphaFoldDB" id="A0A1S8KPY4"/>
<name>A0A1S8KPY4_9LACT</name>
<evidence type="ECO:0000313" key="3">
    <source>
        <dbReference type="EMBL" id="OOL81555.1"/>
    </source>
</evidence>
<evidence type="ECO:0000256" key="2">
    <source>
        <dbReference type="SAM" id="Phobius"/>
    </source>
</evidence>
<dbReference type="Proteomes" id="UP000190409">
    <property type="component" value="Unassembled WGS sequence"/>
</dbReference>
<feature type="transmembrane region" description="Helical" evidence="2">
    <location>
        <begin position="104"/>
        <end position="126"/>
    </location>
</feature>
<dbReference type="EMBL" id="MUYF01000003">
    <property type="protein sequence ID" value="OOL81555.1"/>
    <property type="molecule type" value="Genomic_DNA"/>
</dbReference>
<keyword evidence="1" id="KW-0175">Coiled coil</keyword>
<keyword evidence="2" id="KW-1133">Transmembrane helix</keyword>
<keyword evidence="2" id="KW-0472">Membrane</keyword>
<accession>A0A1S8KPY4</accession>
<evidence type="ECO:0000256" key="1">
    <source>
        <dbReference type="SAM" id="Coils"/>
    </source>
</evidence>
<reference evidence="3 4" key="1">
    <citation type="submission" date="2017-01" db="EMBL/GenBank/DDBJ databases">
        <title>Complete Genome Sequence of Dolosigranulum pigrum isolated from a Patient with interstitial lung disease.</title>
        <authorList>
            <person name="Mukhopadhyay R."/>
            <person name="Joaquin J."/>
            <person name="Hogue R."/>
            <person name="Fitzgerald S."/>
            <person name="Jospin G."/>
            <person name="Eisen J.A."/>
            <person name="Chaturvedi V."/>
        </authorList>
    </citation>
    <scope>NUCLEOTIDE SEQUENCE [LARGE SCALE GENOMIC DNA]</scope>
    <source>
        <strain evidence="3 4">15S00348</strain>
    </source>
</reference>
<feature type="transmembrane region" description="Helical" evidence="2">
    <location>
        <begin position="69"/>
        <end position="92"/>
    </location>
</feature>
<feature type="transmembrane region" description="Helical" evidence="2">
    <location>
        <begin position="21"/>
        <end position="49"/>
    </location>
</feature>
<evidence type="ECO:0000313" key="4">
    <source>
        <dbReference type="Proteomes" id="UP000190409"/>
    </source>
</evidence>
<protein>
    <submittedName>
        <fullName evidence="3">Uncharacterized protein</fullName>
    </submittedName>
</protein>
<sequence length="356" mass="37520">MIRRMSKFRQYLNAGTQEAGYNISWGSIFAGVVTFVALLFTLSTIGTAIGFGTLDFTSSNPFSGVGIGVTIWTIITFLLAFAGAGFISGLAARRIGVLHGFLTWATSLIVVMLGASYIASGVFSFAGSAIGFTAKQAGNVAQAGGNAASAVVQNIDLGINFDQIGQALDGVDTQAISQETQQLLRDTEIEELQPEYIEGQFEGARQEVVAAGEQILSNPTEAEAILSGLVDSLQARAENFSSVLEDEEAIVNALENNTQMTHQEAQQATQQAIAQAQEIAQQAEQTLNNAQTQIENAQADIQQRVDEAIQTAQQTADDASNAVAKTSIWTFIGLVLSAVVAVFSGLAGTALLNGKK</sequence>
<gene>
    <name evidence="3" type="ORF">BWX42_07500</name>
</gene>
<proteinExistence type="predicted"/>
<feature type="coiled-coil region" evidence="1">
    <location>
        <begin position="237"/>
        <end position="307"/>
    </location>
</feature>
<comment type="caution">
    <text evidence="3">The sequence shown here is derived from an EMBL/GenBank/DDBJ whole genome shotgun (WGS) entry which is preliminary data.</text>
</comment>
<organism evidence="3 4">
    <name type="scientific">Dolosigranulum pigrum</name>
    <dbReference type="NCBI Taxonomy" id="29394"/>
    <lineage>
        <taxon>Bacteria</taxon>
        <taxon>Bacillati</taxon>
        <taxon>Bacillota</taxon>
        <taxon>Bacilli</taxon>
        <taxon>Lactobacillales</taxon>
        <taxon>Carnobacteriaceae</taxon>
        <taxon>Dolosigranulum</taxon>
    </lineage>
</organism>
<keyword evidence="2" id="KW-0812">Transmembrane</keyword>